<dbReference type="GeneID" id="103610515"/>
<feature type="region of interest" description="Disordered" evidence="1">
    <location>
        <begin position="1"/>
        <end position="26"/>
    </location>
</feature>
<evidence type="ECO:0000313" key="3">
    <source>
        <dbReference type="RefSeq" id="XP_008592894.1"/>
    </source>
</evidence>
<proteinExistence type="predicted"/>
<gene>
    <name evidence="3" type="primary">LOC103610515</name>
</gene>
<feature type="compositionally biased region" description="Low complexity" evidence="1">
    <location>
        <begin position="11"/>
        <end position="26"/>
    </location>
</feature>
<protein>
    <submittedName>
        <fullName evidence="3">LOW QUALITY PROTEIN: SH3 domain-binding protein 1-like</fullName>
    </submittedName>
</protein>
<reference evidence="3" key="1">
    <citation type="submission" date="2025-08" db="UniProtKB">
        <authorList>
            <consortium name="RefSeq"/>
        </authorList>
    </citation>
    <scope>IDENTIFICATION</scope>
</reference>
<feature type="region of interest" description="Disordered" evidence="1">
    <location>
        <begin position="38"/>
        <end position="110"/>
    </location>
</feature>
<dbReference type="Proteomes" id="UP000694923">
    <property type="component" value="Unplaced"/>
</dbReference>
<dbReference type="RefSeq" id="XP_008592894.1">
    <property type="nucleotide sequence ID" value="XM_008594672.1"/>
</dbReference>
<evidence type="ECO:0000256" key="1">
    <source>
        <dbReference type="SAM" id="MobiDB-lite"/>
    </source>
</evidence>
<accession>A0ABM0SJ53</accession>
<sequence>MLRDWRPRPGPATTQARAPAAAPATATEATAVAVVGPAATRAAPPGPPVPATTAGAALRVGASEPRQTQLGAPWHRERPGPRTPGVGEGGQYPPSLQQRGLRANTGQLGPGKTLRVGSVWTRRAGLCCFQGCPSSPPAHQPCPGNKEPLRTQRSPFLPSCSMPAHQAGDHYQ</sequence>
<keyword evidence="2" id="KW-1185">Reference proteome</keyword>
<evidence type="ECO:0000313" key="2">
    <source>
        <dbReference type="Proteomes" id="UP000694923"/>
    </source>
</evidence>
<name>A0ABM0SJ53_GALVR</name>
<organism evidence="2 3">
    <name type="scientific">Galeopterus variegatus</name>
    <name type="common">Malayan flying lemur</name>
    <name type="synonym">Cynocephalus variegatus</name>
    <dbReference type="NCBI Taxonomy" id="482537"/>
    <lineage>
        <taxon>Eukaryota</taxon>
        <taxon>Metazoa</taxon>
        <taxon>Chordata</taxon>
        <taxon>Craniata</taxon>
        <taxon>Vertebrata</taxon>
        <taxon>Euteleostomi</taxon>
        <taxon>Mammalia</taxon>
        <taxon>Eutheria</taxon>
        <taxon>Euarchontoglires</taxon>
        <taxon>Dermoptera</taxon>
        <taxon>Cynocephalidae</taxon>
        <taxon>Galeopterus</taxon>
    </lineage>
</organism>
<feature type="region of interest" description="Disordered" evidence="1">
    <location>
        <begin position="135"/>
        <end position="172"/>
    </location>
</feature>